<keyword evidence="1" id="KW-0472">Membrane</keyword>
<keyword evidence="1" id="KW-1133">Transmembrane helix</keyword>
<gene>
    <name evidence="2" type="ORF">GPUH_LOCUS21855</name>
</gene>
<evidence type="ECO:0000313" key="2">
    <source>
        <dbReference type="EMBL" id="VDN39066.1"/>
    </source>
</evidence>
<keyword evidence="3" id="KW-1185">Reference proteome</keyword>
<dbReference type="Proteomes" id="UP000271098">
    <property type="component" value="Unassembled WGS sequence"/>
</dbReference>
<evidence type="ECO:0000313" key="3">
    <source>
        <dbReference type="Proteomes" id="UP000271098"/>
    </source>
</evidence>
<organism evidence="4">
    <name type="scientific">Gongylonema pulchrum</name>
    <dbReference type="NCBI Taxonomy" id="637853"/>
    <lineage>
        <taxon>Eukaryota</taxon>
        <taxon>Metazoa</taxon>
        <taxon>Ecdysozoa</taxon>
        <taxon>Nematoda</taxon>
        <taxon>Chromadorea</taxon>
        <taxon>Rhabditida</taxon>
        <taxon>Spirurina</taxon>
        <taxon>Spiruromorpha</taxon>
        <taxon>Spiruroidea</taxon>
        <taxon>Gongylonematidae</taxon>
        <taxon>Gongylonema</taxon>
    </lineage>
</organism>
<dbReference type="AlphaFoldDB" id="A0A183ELL4"/>
<reference evidence="2 3" key="2">
    <citation type="submission" date="2018-11" db="EMBL/GenBank/DDBJ databases">
        <authorList>
            <consortium name="Pathogen Informatics"/>
        </authorList>
    </citation>
    <scope>NUCLEOTIDE SEQUENCE [LARGE SCALE GENOMIC DNA]</scope>
</reference>
<reference evidence="4" key="1">
    <citation type="submission" date="2016-06" db="UniProtKB">
        <authorList>
            <consortium name="WormBaseParasite"/>
        </authorList>
    </citation>
    <scope>IDENTIFICATION</scope>
</reference>
<sequence length="78" mass="9055">MPATTVHIRVAKVTSVHEDGVGACFGMSVRLVFLFTGYWFRWWVPGWRSLWRLLVVVPFSRWHNLAHFEMPGSVRNAP</sequence>
<dbReference type="EMBL" id="UYRT01093652">
    <property type="protein sequence ID" value="VDN39066.1"/>
    <property type="molecule type" value="Genomic_DNA"/>
</dbReference>
<name>A0A183ELL4_9BILA</name>
<protein>
    <submittedName>
        <fullName evidence="4">Transmembrane protein</fullName>
    </submittedName>
</protein>
<dbReference type="WBParaSite" id="GPUH_0002188201-mRNA-1">
    <property type="protein sequence ID" value="GPUH_0002188201-mRNA-1"/>
    <property type="gene ID" value="GPUH_0002188201"/>
</dbReference>
<feature type="transmembrane region" description="Helical" evidence="1">
    <location>
        <begin position="20"/>
        <end position="40"/>
    </location>
</feature>
<evidence type="ECO:0000313" key="4">
    <source>
        <dbReference type="WBParaSite" id="GPUH_0002188201-mRNA-1"/>
    </source>
</evidence>
<evidence type="ECO:0000256" key="1">
    <source>
        <dbReference type="SAM" id="Phobius"/>
    </source>
</evidence>
<accession>A0A183ELL4</accession>
<proteinExistence type="predicted"/>
<keyword evidence="1" id="KW-0812">Transmembrane</keyword>